<dbReference type="EMBL" id="BAABKN010000036">
    <property type="protein sequence ID" value="GAA4758172.1"/>
    <property type="molecule type" value="Genomic_DNA"/>
</dbReference>
<keyword evidence="3" id="KW-1185">Reference proteome</keyword>
<sequence length="425" mass="46058">MSAAEPLELAGLPEPVRTRVVAQVADVLPDVPTLPPAVRRLATFAPARRARLGASAIAEALVDDEVRERVGVQVAARPEPDEADDVAVAARLWLTRPDGWAEALAARVARIEESVTVGESRELERLRKRLADAEQSVRELRAAQQAREDELRAEHQAEHASLRRRLGEARAAERESRARADRGEAEVARLRAETESRVAALEKENRQLRGQVERRDAEGVQARRDARTERDEATVRARLLLESVIDAATGLRRELGLPTVEGTPADRVEADVAAAGVRTPSSAGALGAADPGLLEQYLHMPRARLLVDGYNVSKRAWPSSSLEAQRNRLTAALAALVARTGAETTVVFDAAETDHRPPVVAPRGVRVLYSPRGVIADDVIRDLVAVEPTGRVVLVVTADREIAVDVARDGARVVDPDALLSLIAR</sequence>
<evidence type="ECO:0000313" key="3">
    <source>
        <dbReference type="Proteomes" id="UP001499882"/>
    </source>
</evidence>
<protein>
    <submittedName>
        <fullName evidence="2">NYN domain-containing protein</fullName>
    </submittedName>
</protein>
<dbReference type="PANTHER" id="PTHR34547:SF1">
    <property type="entry name" value="YACP-LIKE NYN DOMAIN PROTEIN"/>
    <property type="match status" value="1"/>
</dbReference>
<organism evidence="2 3">
    <name type="scientific">Nocardioides endophyticus</name>
    <dbReference type="NCBI Taxonomy" id="1353775"/>
    <lineage>
        <taxon>Bacteria</taxon>
        <taxon>Bacillati</taxon>
        <taxon>Actinomycetota</taxon>
        <taxon>Actinomycetes</taxon>
        <taxon>Propionibacteriales</taxon>
        <taxon>Nocardioidaceae</taxon>
        <taxon>Nocardioides</taxon>
    </lineage>
</organism>
<dbReference type="InterPro" id="IPR010298">
    <property type="entry name" value="YacP-like"/>
</dbReference>
<reference evidence="3" key="1">
    <citation type="journal article" date="2019" name="Int. J. Syst. Evol. Microbiol.">
        <title>The Global Catalogue of Microorganisms (GCM) 10K type strain sequencing project: providing services to taxonomists for standard genome sequencing and annotation.</title>
        <authorList>
            <consortium name="The Broad Institute Genomics Platform"/>
            <consortium name="The Broad Institute Genome Sequencing Center for Infectious Disease"/>
            <person name="Wu L."/>
            <person name="Ma J."/>
        </authorList>
    </citation>
    <scope>NUCLEOTIDE SEQUENCE [LARGE SCALE GENOMIC DNA]</scope>
    <source>
        <strain evidence="3">JCM 18532</strain>
    </source>
</reference>
<comment type="caution">
    <text evidence="2">The sequence shown here is derived from an EMBL/GenBank/DDBJ whole genome shotgun (WGS) entry which is preliminary data.</text>
</comment>
<dbReference type="Proteomes" id="UP001499882">
    <property type="component" value="Unassembled WGS sequence"/>
</dbReference>
<dbReference type="Pfam" id="PF05991">
    <property type="entry name" value="NYN_YacP"/>
    <property type="match status" value="1"/>
</dbReference>
<gene>
    <name evidence="2" type="ORF">GCM10023350_49860</name>
</gene>
<accession>A0ABP8ZJ45</accession>
<name>A0ABP8ZJ45_9ACTN</name>
<feature type="region of interest" description="Disordered" evidence="1">
    <location>
        <begin position="140"/>
        <end position="193"/>
    </location>
</feature>
<dbReference type="RefSeq" id="WP_345529822.1">
    <property type="nucleotide sequence ID" value="NZ_BAABKN010000036.1"/>
</dbReference>
<proteinExistence type="predicted"/>
<evidence type="ECO:0000313" key="2">
    <source>
        <dbReference type="EMBL" id="GAA4758172.1"/>
    </source>
</evidence>
<evidence type="ECO:0000256" key="1">
    <source>
        <dbReference type="SAM" id="MobiDB-lite"/>
    </source>
</evidence>
<dbReference type="PANTHER" id="PTHR34547">
    <property type="entry name" value="YACP-LIKE NYN DOMAIN PROTEIN"/>
    <property type="match status" value="1"/>
</dbReference>